<dbReference type="Pfam" id="PF01757">
    <property type="entry name" value="Acyl_transf_3"/>
    <property type="match status" value="1"/>
</dbReference>
<proteinExistence type="predicted"/>
<protein>
    <recommendedName>
        <fullName evidence="2">Acyltransferase 3 domain-containing protein</fullName>
    </recommendedName>
</protein>
<dbReference type="InterPro" id="IPR002656">
    <property type="entry name" value="Acyl_transf_3_dom"/>
</dbReference>
<feature type="domain" description="Acyltransferase 3" evidence="2">
    <location>
        <begin position="3"/>
        <end position="249"/>
    </location>
</feature>
<feature type="transmembrane region" description="Helical" evidence="1">
    <location>
        <begin position="152"/>
        <end position="169"/>
    </location>
</feature>
<gene>
    <name evidence="3" type="ORF">Abiwalacus_00650</name>
</gene>
<name>A0ABM7ZCT7_9BACT</name>
<feature type="transmembrane region" description="Helical" evidence="1">
    <location>
        <begin position="236"/>
        <end position="256"/>
    </location>
</feature>
<keyword evidence="1" id="KW-0472">Membrane</keyword>
<keyword evidence="1" id="KW-0812">Transmembrane</keyword>
<organism evidence="3 4">
    <name type="scientific">Akkermansia biwaensis</name>
    <dbReference type="NCBI Taxonomy" id="2946555"/>
    <lineage>
        <taxon>Bacteria</taxon>
        <taxon>Pseudomonadati</taxon>
        <taxon>Verrucomicrobiota</taxon>
        <taxon>Verrucomicrobiia</taxon>
        <taxon>Verrucomicrobiales</taxon>
        <taxon>Akkermansiaceae</taxon>
        <taxon>Akkermansia</taxon>
    </lineage>
</organism>
<dbReference type="EMBL" id="AP025943">
    <property type="protein sequence ID" value="BDL42491.1"/>
    <property type="molecule type" value="Genomic_DNA"/>
</dbReference>
<keyword evidence="1" id="KW-1133">Transmembrane helix</keyword>
<keyword evidence="4" id="KW-1185">Reference proteome</keyword>
<dbReference type="Proteomes" id="UP001062263">
    <property type="component" value="Chromosome"/>
</dbReference>
<reference evidence="3" key="1">
    <citation type="submission" date="2022-06" db="EMBL/GenBank/DDBJ databases">
        <title>Akkermansia biwalacus sp. nov., an anaerobic mucin-degrading bacterium isolated from human intestine.</title>
        <authorList>
            <person name="Kobayashi Y."/>
            <person name="Inoue S."/>
            <person name="Kawahara T."/>
            <person name="Kohda N."/>
        </authorList>
    </citation>
    <scope>NUCLEOTIDE SEQUENCE</scope>
    <source>
        <strain evidence="3">WON2089</strain>
    </source>
</reference>
<sequence length="271" mass="30386">MAAGYFLARNYAAASSPVSWLNWKKAALILCAYVFWIFVSMALFGFPSTLLGWMANMGIGHVPLGVILWFLRDLMVFVLISGILFRIPRPCLAVLCLAALIPFSTESSIRLTFQYGDMACNIIHPRGLGAFALGMLLSPYSLKELKDMVEKAWVYVLIVFPAVFAWEVYHRGHESALFLCMGVLWIASCSLLATRYFRKFSSFCARLGPSIFLVYAAHTLVYRFLIRLGLPEGSYWMWGLAVPAVFLVLSGVYFLLGRICPGVLRYIALKS</sequence>
<evidence type="ECO:0000256" key="1">
    <source>
        <dbReference type="SAM" id="Phobius"/>
    </source>
</evidence>
<evidence type="ECO:0000259" key="2">
    <source>
        <dbReference type="Pfam" id="PF01757"/>
    </source>
</evidence>
<feature type="transmembrane region" description="Helical" evidence="1">
    <location>
        <begin position="175"/>
        <end position="197"/>
    </location>
</feature>
<evidence type="ECO:0000313" key="3">
    <source>
        <dbReference type="EMBL" id="BDL42491.1"/>
    </source>
</evidence>
<feature type="transmembrane region" description="Helical" evidence="1">
    <location>
        <begin position="26"/>
        <end position="44"/>
    </location>
</feature>
<feature type="transmembrane region" description="Helical" evidence="1">
    <location>
        <begin position="209"/>
        <end position="230"/>
    </location>
</feature>
<accession>A0ABM7ZCT7</accession>
<evidence type="ECO:0000313" key="4">
    <source>
        <dbReference type="Proteomes" id="UP001062263"/>
    </source>
</evidence>